<accession>A0A1F5YE42</accession>
<evidence type="ECO:0000313" key="3">
    <source>
        <dbReference type="Proteomes" id="UP000176992"/>
    </source>
</evidence>
<dbReference type="EMBL" id="MFIV01000108">
    <property type="protein sequence ID" value="OGF98409.1"/>
    <property type="molecule type" value="Genomic_DNA"/>
</dbReference>
<dbReference type="InterPro" id="IPR037401">
    <property type="entry name" value="SnoaL-like"/>
</dbReference>
<proteinExistence type="predicted"/>
<dbReference type="CDD" id="cd00531">
    <property type="entry name" value="NTF2_like"/>
    <property type="match status" value="1"/>
</dbReference>
<dbReference type="InterPro" id="IPR032710">
    <property type="entry name" value="NTF2-like_dom_sf"/>
</dbReference>
<evidence type="ECO:0000259" key="1">
    <source>
        <dbReference type="Pfam" id="PF13577"/>
    </source>
</evidence>
<name>A0A1F5YE42_9BACT</name>
<dbReference type="AlphaFoldDB" id="A0A1F5YE42"/>
<dbReference type="Gene3D" id="3.10.450.50">
    <property type="match status" value="1"/>
</dbReference>
<comment type="caution">
    <text evidence="2">The sequence shown here is derived from an EMBL/GenBank/DDBJ whole genome shotgun (WGS) entry which is preliminary data.</text>
</comment>
<dbReference type="Pfam" id="PF13577">
    <property type="entry name" value="SnoaL_4"/>
    <property type="match status" value="1"/>
</dbReference>
<dbReference type="Proteomes" id="UP000176992">
    <property type="component" value="Unassembled WGS sequence"/>
</dbReference>
<organism evidence="2 3">
    <name type="scientific">Candidatus Glassbacteria bacterium GWA2_58_10</name>
    <dbReference type="NCBI Taxonomy" id="1817865"/>
    <lineage>
        <taxon>Bacteria</taxon>
        <taxon>Candidatus Glassiibacteriota</taxon>
    </lineage>
</organism>
<reference evidence="2 3" key="1">
    <citation type="journal article" date="2016" name="Nat. Commun.">
        <title>Thousands of microbial genomes shed light on interconnected biogeochemical processes in an aquifer system.</title>
        <authorList>
            <person name="Anantharaman K."/>
            <person name="Brown C.T."/>
            <person name="Hug L.A."/>
            <person name="Sharon I."/>
            <person name="Castelle C.J."/>
            <person name="Probst A.J."/>
            <person name="Thomas B.C."/>
            <person name="Singh A."/>
            <person name="Wilkins M.J."/>
            <person name="Karaoz U."/>
            <person name="Brodie E.L."/>
            <person name="Williams K.H."/>
            <person name="Hubbard S.S."/>
            <person name="Banfield J.F."/>
        </authorList>
    </citation>
    <scope>NUCLEOTIDE SEQUENCE [LARGE SCALE GENOMIC DNA]</scope>
</reference>
<dbReference type="SUPFAM" id="SSF54427">
    <property type="entry name" value="NTF2-like"/>
    <property type="match status" value="1"/>
</dbReference>
<gene>
    <name evidence="2" type="ORF">A2Z86_01885</name>
</gene>
<protein>
    <recommendedName>
        <fullName evidence="1">SnoaL-like domain-containing protein</fullName>
    </recommendedName>
</protein>
<evidence type="ECO:0000313" key="2">
    <source>
        <dbReference type="EMBL" id="OGF98409.1"/>
    </source>
</evidence>
<sequence>MDERSEVLNIAAALAVNVDARRWEALLELFAPEVLTDYTSLFGGTPQRQPREKLVGGWAAFLPGFTRTQHMIGAALVEVEGDSASLAAPVVAWHFCKDPVPGGGDTWLVGGRYEMQMVRSADKWRITHLTLAAAWAEGNLDLPRIAGERAAALERRG</sequence>
<feature type="domain" description="SnoaL-like" evidence="1">
    <location>
        <begin position="2"/>
        <end position="130"/>
    </location>
</feature>